<dbReference type="SUPFAM" id="SSF56672">
    <property type="entry name" value="DNA/RNA polymerases"/>
    <property type="match status" value="1"/>
</dbReference>
<keyword evidence="5" id="KW-0255">Endonuclease</keyword>
<evidence type="ECO:0000256" key="13">
    <source>
        <dbReference type="SAM" id="MobiDB-lite"/>
    </source>
</evidence>
<evidence type="ECO:0000256" key="9">
    <source>
        <dbReference type="ARBA" id="ARBA00022908"/>
    </source>
</evidence>
<evidence type="ECO:0000256" key="4">
    <source>
        <dbReference type="ARBA" id="ARBA00022722"/>
    </source>
</evidence>
<dbReference type="PROSITE" id="PS50994">
    <property type="entry name" value="INTEGRASE"/>
    <property type="match status" value="1"/>
</dbReference>
<dbReference type="InterPro" id="IPR001969">
    <property type="entry name" value="Aspartic_peptidase_AS"/>
</dbReference>
<proteinExistence type="predicted"/>
<dbReference type="FunFam" id="3.30.70.270:FF:000020">
    <property type="entry name" value="Transposon Tf2-6 polyprotein-like Protein"/>
    <property type="match status" value="1"/>
</dbReference>
<gene>
    <name evidence="16" type="ORF">LUZ61_013970</name>
</gene>
<keyword evidence="6" id="KW-0378">Hydrolase</keyword>
<dbReference type="CDD" id="cd01647">
    <property type="entry name" value="RT_LTR"/>
    <property type="match status" value="1"/>
</dbReference>
<dbReference type="GO" id="GO:0015074">
    <property type="term" value="P:DNA integration"/>
    <property type="evidence" value="ECO:0007669"/>
    <property type="project" value="UniProtKB-KW"/>
</dbReference>
<dbReference type="InterPro" id="IPR036397">
    <property type="entry name" value="RNaseH_sf"/>
</dbReference>
<dbReference type="GO" id="GO:0006508">
    <property type="term" value="P:proteolysis"/>
    <property type="evidence" value="ECO:0007669"/>
    <property type="project" value="UniProtKB-KW"/>
</dbReference>
<dbReference type="PROSITE" id="PS50878">
    <property type="entry name" value="RT_POL"/>
    <property type="match status" value="1"/>
</dbReference>
<evidence type="ECO:0000256" key="2">
    <source>
        <dbReference type="ARBA" id="ARBA00022679"/>
    </source>
</evidence>
<feature type="domain" description="Integrase catalytic" evidence="15">
    <location>
        <begin position="772"/>
        <end position="936"/>
    </location>
</feature>
<keyword evidence="3" id="KW-0548">Nucleotidyltransferase</keyword>
<keyword evidence="17" id="KW-1185">Reference proteome</keyword>
<dbReference type="Gene3D" id="3.10.10.10">
    <property type="entry name" value="HIV Type 1 Reverse Transcriptase, subunit A, domain 1"/>
    <property type="match status" value="1"/>
</dbReference>
<dbReference type="Pfam" id="PF00078">
    <property type="entry name" value="RVT_1"/>
    <property type="match status" value="1"/>
</dbReference>
<dbReference type="InterPro" id="IPR012337">
    <property type="entry name" value="RNaseH-like_sf"/>
</dbReference>
<comment type="caution">
    <text evidence="16">The sequence shown here is derived from an EMBL/GenBank/DDBJ whole genome shotgun (WGS) entry which is preliminary data.</text>
</comment>
<dbReference type="GO" id="GO:0004190">
    <property type="term" value="F:aspartic-type endopeptidase activity"/>
    <property type="evidence" value="ECO:0007669"/>
    <property type="project" value="InterPro"/>
</dbReference>
<keyword evidence="9" id="KW-0229">DNA integration</keyword>
<evidence type="ECO:0000256" key="7">
    <source>
        <dbReference type="ARBA" id="ARBA00022842"/>
    </source>
</evidence>
<dbReference type="CDD" id="cd09274">
    <property type="entry name" value="RNase_HI_RT_Ty3"/>
    <property type="match status" value="1"/>
</dbReference>
<keyword evidence="10" id="KW-0695">RNA-directed DNA polymerase</keyword>
<dbReference type="InterPro" id="IPR023780">
    <property type="entry name" value="Chromo_domain"/>
</dbReference>
<feature type="compositionally biased region" description="Polar residues" evidence="13">
    <location>
        <begin position="1115"/>
        <end position="1125"/>
    </location>
</feature>
<reference evidence="16 17" key="1">
    <citation type="journal article" date="2022" name="Cell">
        <title>Repeat-based holocentromeres influence genome architecture and karyotype evolution.</title>
        <authorList>
            <person name="Hofstatter P.G."/>
            <person name="Thangavel G."/>
            <person name="Lux T."/>
            <person name="Neumann P."/>
            <person name="Vondrak T."/>
            <person name="Novak P."/>
            <person name="Zhang M."/>
            <person name="Costa L."/>
            <person name="Castellani M."/>
            <person name="Scott A."/>
            <person name="Toegelov H."/>
            <person name="Fuchs J."/>
            <person name="Mata-Sucre Y."/>
            <person name="Dias Y."/>
            <person name="Vanzela A.L.L."/>
            <person name="Huettel B."/>
            <person name="Almeida C.C.S."/>
            <person name="Simkova H."/>
            <person name="Souza G."/>
            <person name="Pedrosa-Harand A."/>
            <person name="Macas J."/>
            <person name="Mayer K.F.X."/>
            <person name="Houben A."/>
            <person name="Marques A."/>
        </authorList>
    </citation>
    <scope>NUCLEOTIDE SEQUENCE [LARGE SCALE GENOMIC DNA]</scope>
    <source>
        <strain evidence="16">RhyTen1mFocal</strain>
    </source>
</reference>
<dbReference type="Gene3D" id="3.30.70.270">
    <property type="match status" value="2"/>
</dbReference>
<dbReference type="CDD" id="cd00303">
    <property type="entry name" value="retropepsin_like"/>
    <property type="match status" value="1"/>
</dbReference>
<evidence type="ECO:0000256" key="10">
    <source>
        <dbReference type="ARBA" id="ARBA00022918"/>
    </source>
</evidence>
<evidence type="ECO:0000256" key="6">
    <source>
        <dbReference type="ARBA" id="ARBA00022801"/>
    </source>
</evidence>
<evidence type="ECO:0000313" key="17">
    <source>
        <dbReference type="Proteomes" id="UP001210211"/>
    </source>
</evidence>
<dbReference type="InterPro" id="IPR041588">
    <property type="entry name" value="Integrase_H2C2"/>
</dbReference>
<feature type="coiled-coil region" evidence="12">
    <location>
        <begin position="957"/>
        <end position="984"/>
    </location>
</feature>
<feature type="domain" description="Reverse transcriptase" evidence="14">
    <location>
        <begin position="248"/>
        <end position="427"/>
    </location>
</feature>
<dbReference type="SUPFAM" id="SSF54160">
    <property type="entry name" value="Chromo domain-like"/>
    <property type="match status" value="1"/>
</dbReference>
<dbReference type="InterPro" id="IPR021109">
    <property type="entry name" value="Peptidase_aspartic_dom_sf"/>
</dbReference>
<keyword evidence="7" id="KW-0460">Magnesium</keyword>
<evidence type="ECO:0000256" key="8">
    <source>
        <dbReference type="ARBA" id="ARBA00022884"/>
    </source>
</evidence>
<dbReference type="Pfam" id="PF17919">
    <property type="entry name" value="RT_RNaseH_2"/>
    <property type="match status" value="1"/>
</dbReference>
<keyword evidence="8" id="KW-0694">RNA-binding</keyword>
<dbReference type="InterPro" id="IPR016197">
    <property type="entry name" value="Chromo-like_dom_sf"/>
</dbReference>
<dbReference type="Gene3D" id="2.40.70.10">
    <property type="entry name" value="Acid Proteases"/>
    <property type="match status" value="1"/>
</dbReference>
<evidence type="ECO:0000256" key="12">
    <source>
        <dbReference type="SAM" id="Coils"/>
    </source>
</evidence>
<evidence type="ECO:0000256" key="5">
    <source>
        <dbReference type="ARBA" id="ARBA00022759"/>
    </source>
</evidence>
<dbReference type="PANTHER" id="PTHR37984">
    <property type="entry name" value="PROTEIN CBG26694"/>
    <property type="match status" value="1"/>
</dbReference>
<feature type="region of interest" description="Disordered" evidence="13">
    <location>
        <begin position="1099"/>
        <end position="1125"/>
    </location>
</feature>
<dbReference type="InterPro" id="IPR000477">
    <property type="entry name" value="RT_dom"/>
</dbReference>
<evidence type="ECO:0008006" key="18">
    <source>
        <dbReference type="Google" id="ProtNLM"/>
    </source>
</evidence>
<organism evidence="16 17">
    <name type="scientific">Rhynchospora tenuis</name>
    <dbReference type="NCBI Taxonomy" id="198213"/>
    <lineage>
        <taxon>Eukaryota</taxon>
        <taxon>Viridiplantae</taxon>
        <taxon>Streptophyta</taxon>
        <taxon>Embryophyta</taxon>
        <taxon>Tracheophyta</taxon>
        <taxon>Spermatophyta</taxon>
        <taxon>Magnoliopsida</taxon>
        <taxon>Liliopsida</taxon>
        <taxon>Poales</taxon>
        <taxon>Cyperaceae</taxon>
        <taxon>Cyperoideae</taxon>
        <taxon>Rhynchosporeae</taxon>
        <taxon>Rhynchospora</taxon>
    </lineage>
</organism>
<keyword evidence="4" id="KW-0540">Nuclease</keyword>
<accession>A0AAD5W9S1</accession>
<evidence type="ECO:0000256" key="11">
    <source>
        <dbReference type="ARBA" id="ARBA00023268"/>
    </source>
</evidence>
<dbReference type="Pfam" id="PF00665">
    <property type="entry name" value="rve"/>
    <property type="match status" value="1"/>
</dbReference>
<dbReference type="Pfam" id="PF00385">
    <property type="entry name" value="Chromo"/>
    <property type="match status" value="1"/>
</dbReference>
<keyword evidence="1" id="KW-0645">Protease</keyword>
<dbReference type="EMBL" id="JAMRDG010000002">
    <property type="protein sequence ID" value="KAJ3684806.1"/>
    <property type="molecule type" value="Genomic_DNA"/>
</dbReference>
<evidence type="ECO:0000259" key="15">
    <source>
        <dbReference type="PROSITE" id="PS50994"/>
    </source>
</evidence>
<dbReference type="InterPro" id="IPR041577">
    <property type="entry name" value="RT_RNaseH_2"/>
</dbReference>
<evidence type="ECO:0000256" key="3">
    <source>
        <dbReference type="ARBA" id="ARBA00022695"/>
    </source>
</evidence>
<dbReference type="FunFam" id="3.10.10.10:FF:000007">
    <property type="entry name" value="Retrovirus-related Pol polyprotein from transposon 17.6-like Protein"/>
    <property type="match status" value="1"/>
</dbReference>
<dbReference type="PANTHER" id="PTHR37984:SF5">
    <property type="entry name" value="PROTEIN NYNRIN-LIKE"/>
    <property type="match status" value="1"/>
</dbReference>
<sequence length="1125" mass="127312">MCSPQELSGSQTLKFKGFIHQTPILALIDSGSTYSFIHPSIIHLHSIPTVSSPPMLVTTASGSKLLSDRKCHPLQFILQQNTFEGEFRVLEVQGYDIILGMDWIAKVGPVVIDCIKGVVQLKHGDQVISLQVQGEMAAVKMCQGEVCITKEQQKGSEVILAQLFVTQLESTATSSSSLQDQMSHLPPQLQQVVSQFSSVFSNPSSLPPPRPINHQIPLKSDVTPVNIRPYRFSHFQKLEIEKILEELLLQGYIRASTSPFASPILLVKKNDQSWRLCVDYRKLNDITVKNKFPIPIIDDLLDELHGAKYFSKIDLKSGYHQIRMFEGDIPKTVFRTHLGHYEFTVMPFGLTNAPATFQALMNSIFKPFLRKFILVFFDDILVYSPTLEDHIHHLSATLQLLLDNQLYAKLSKCEIGTTKVEYLGHLITAEGVSTDPSKVEAMITWPTPQNIKQLRGFLGLTEYYRKFVRNYGMISKPLTDLLKKDAFKWGPQAQEAFQLLKNAMSTTPVLALPDFHKPFTIETDASQSGIGAVLMQERKPLAYFSKGLGIKNQGLSTYEKELLALVSAVTKWKHYLMGATFVIRTDHISLKHLLEQRVNTTMQHKCLSKLLGLHYVIEYKKGAHNLVADALSRREGYNYSGITSSELCVVSEITPQWVAELLSSYDNDDWILSLKKKLQHEPEESHKLSTHQGLLRYKGRLCVGSANQWRQKLLHEFHESNLGGHSGSLATYKRMKALFYWPAMKESIINHIRQCEVCQLTKPEHVPSPGLLQPLPIPHEAWTSIGMDFITGLPNSQGKEVLMVVVDRLTKYSHFLPLSHPYSTASVAQVFLDNIYKLHGLPTSIISDRDPIFTSQFWKELMTKLGVQLNLSTSYHPQTDGQVEGVNQCVEAYLRSMVFQQQKKWVKWVPLAEYWYNTNFHSSLNTTPFKALYGYDPPVLALDSAPRCSVESVNDMLRQRQQMLVNLKIQLIKAQERMKKFADTKRSERQFHKGDWARIGSGQAVTPSVPIVSSSVPTVQEPVAILARRLVKRRNNPIAQILVQWKDQPPEEATWEDYTSIKLRFPSSILEDKDAFDQWGMSGEQSAVKMAVGVINDNNRLTEERGAVSERVDPSTINQTASKMD</sequence>
<dbReference type="Gene3D" id="3.30.420.10">
    <property type="entry name" value="Ribonuclease H-like superfamily/Ribonuclease H"/>
    <property type="match status" value="1"/>
</dbReference>
<evidence type="ECO:0000313" key="16">
    <source>
        <dbReference type="EMBL" id="KAJ3684806.1"/>
    </source>
</evidence>
<keyword evidence="11" id="KW-0511">Multifunctional enzyme</keyword>
<dbReference type="SUPFAM" id="SSF53098">
    <property type="entry name" value="Ribonuclease H-like"/>
    <property type="match status" value="1"/>
</dbReference>
<dbReference type="GO" id="GO:0004519">
    <property type="term" value="F:endonuclease activity"/>
    <property type="evidence" value="ECO:0007669"/>
    <property type="project" value="UniProtKB-KW"/>
</dbReference>
<feature type="compositionally biased region" description="Basic and acidic residues" evidence="13">
    <location>
        <begin position="1100"/>
        <end position="1113"/>
    </location>
</feature>
<dbReference type="GO" id="GO:0003964">
    <property type="term" value="F:RNA-directed DNA polymerase activity"/>
    <property type="evidence" value="ECO:0007669"/>
    <property type="project" value="UniProtKB-KW"/>
</dbReference>
<dbReference type="InterPro" id="IPR043128">
    <property type="entry name" value="Rev_trsase/Diguanyl_cyclase"/>
</dbReference>
<dbReference type="PROSITE" id="PS00141">
    <property type="entry name" value="ASP_PROTEASE"/>
    <property type="match status" value="1"/>
</dbReference>
<dbReference type="InterPro" id="IPR001584">
    <property type="entry name" value="Integrase_cat-core"/>
</dbReference>
<dbReference type="Gene3D" id="1.10.340.70">
    <property type="match status" value="1"/>
</dbReference>
<keyword evidence="12" id="KW-0175">Coiled coil</keyword>
<dbReference type="Pfam" id="PF08284">
    <property type="entry name" value="RVP_2"/>
    <property type="match status" value="1"/>
</dbReference>
<dbReference type="Pfam" id="PF17921">
    <property type="entry name" value="Integrase_H2C2"/>
    <property type="match status" value="1"/>
</dbReference>
<dbReference type="AlphaFoldDB" id="A0AAD5W9S1"/>
<dbReference type="InterPro" id="IPR050951">
    <property type="entry name" value="Retrovirus_Pol_polyprotein"/>
</dbReference>
<evidence type="ECO:0000256" key="1">
    <source>
        <dbReference type="ARBA" id="ARBA00022670"/>
    </source>
</evidence>
<dbReference type="SUPFAM" id="SSF50630">
    <property type="entry name" value="Acid proteases"/>
    <property type="match status" value="1"/>
</dbReference>
<dbReference type="GO" id="GO:0003723">
    <property type="term" value="F:RNA binding"/>
    <property type="evidence" value="ECO:0007669"/>
    <property type="project" value="UniProtKB-KW"/>
</dbReference>
<keyword evidence="2" id="KW-0808">Transferase</keyword>
<dbReference type="Proteomes" id="UP001210211">
    <property type="component" value="Unassembled WGS sequence"/>
</dbReference>
<name>A0AAD5W9S1_9POAL</name>
<evidence type="ECO:0000259" key="14">
    <source>
        <dbReference type="PROSITE" id="PS50878"/>
    </source>
</evidence>
<protein>
    <recommendedName>
        <fullName evidence="18">Reverse transcriptase</fullName>
    </recommendedName>
</protein>
<dbReference type="InterPro" id="IPR043502">
    <property type="entry name" value="DNA/RNA_pol_sf"/>
</dbReference>